<evidence type="ECO:0000313" key="7">
    <source>
        <dbReference type="EMBL" id="RKF26456.1"/>
    </source>
</evidence>
<feature type="domain" description="HTH tetR-type" evidence="6">
    <location>
        <begin position="2"/>
        <end position="62"/>
    </location>
</feature>
<name>A0A420F0C5_9ACTN</name>
<gene>
    <name evidence="7" type="ORF">D7I43_15755</name>
</gene>
<evidence type="ECO:0000256" key="1">
    <source>
        <dbReference type="ARBA" id="ARBA00022491"/>
    </source>
</evidence>
<dbReference type="PROSITE" id="PS50977">
    <property type="entry name" value="HTH_TETR_2"/>
    <property type="match status" value="1"/>
</dbReference>
<dbReference type="InterPro" id="IPR001647">
    <property type="entry name" value="HTH_TetR"/>
</dbReference>
<dbReference type="InterPro" id="IPR004111">
    <property type="entry name" value="Repressor_TetR_C"/>
</dbReference>
<evidence type="ECO:0000256" key="4">
    <source>
        <dbReference type="ARBA" id="ARBA00023163"/>
    </source>
</evidence>
<evidence type="ECO:0000256" key="2">
    <source>
        <dbReference type="ARBA" id="ARBA00023015"/>
    </source>
</evidence>
<dbReference type="PANTHER" id="PTHR30055">
    <property type="entry name" value="HTH-TYPE TRANSCRIPTIONAL REGULATOR RUTR"/>
    <property type="match status" value="1"/>
</dbReference>
<dbReference type="InterPro" id="IPR036271">
    <property type="entry name" value="Tet_transcr_reg_TetR-rel_C_sf"/>
</dbReference>
<accession>A0A420F0C5</accession>
<dbReference type="GO" id="GO:0046677">
    <property type="term" value="P:response to antibiotic"/>
    <property type="evidence" value="ECO:0007669"/>
    <property type="project" value="InterPro"/>
</dbReference>
<dbReference type="Proteomes" id="UP000285744">
    <property type="component" value="Unassembled WGS sequence"/>
</dbReference>
<dbReference type="AlphaFoldDB" id="A0A420F0C5"/>
<dbReference type="GO" id="GO:0003700">
    <property type="term" value="F:DNA-binding transcription factor activity"/>
    <property type="evidence" value="ECO:0007669"/>
    <property type="project" value="TreeGrafter"/>
</dbReference>
<proteinExistence type="predicted"/>
<dbReference type="SUPFAM" id="SSF48498">
    <property type="entry name" value="Tetracyclin repressor-like, C-terminal domain"/>
    <property type="match status" value="1"/>
</dbReference>
<evidence type="ECO:0000259" key="6">
    <source>
        <dbReference type="PROSITE" id="PS50977"/>
    </source>
</evidence>
<comment type="caution">
    <text evidence="7">The sequence shown here is derived from an EMBL/GenBank/DDBJ whole genome shotgun (WGS) entry which is preliminary data.</text>
</comment>
<dbReference type="InterPro" id="IPR050109">
    <property type="entry name" value="HTH-type_TetR-like_transc_reg"/>
</dbReference>
<dbReference type="EMBL" id="RAQQ01000010">
    <property type="protein sequence ID" value="RKF26456.1"/>
    <property type="molecule type" value="Genomic_DNA"/>
</dbReference>
<dbReference type="PANTHER" id="PTHR30055:SF151">
    <property type="entry name" value="TRANSCRIPTIONAL REGULATORY PROTEIN"/>
    <property type="match status" value="1"/>
</dbReference>
<keyword evidence="3 5" id="KW-0238">DNA-binding</keyword>
<dbReference type="Gene3D" id="1.10.10.60">
    <property type="entry name" value="Homeodomain-like"/>
    <property type="match status" value="1"/>
</dbReference>
<dbReference type="Gene3D" id="1.10.357.10">
    <property type="entry name" value="Tetracycline Repressor, domain 2"/>
    <property type="match status" value="1"/>
</dbReference>
<dbReference type="PRINTS" id="PR00400">
    <property type="entry name" value="TETREPRESSOR"/>
</dbReference>
<evidence type="ECO:0000256" key="5">
    <source>
        <dbReference type="PROSITE-ProRule" id="PRU00335"/>
    </source>
</evidence>
<feature type="DNA-binding region" description="H-T-H motif" evidence="5">
    <location>
        <begin position="25"/>
        <end position="44"/>
    </location>
</feature>
<protein>
    <submittedName>
        <fullName evidence="7">TetR family transcriptional regulator</fullName>
    </submittedName>
</protein>
<dbReference type="InterPro" id="IPR009057">
    <property type="entry name" value="Homeodomain-like_sf"/>
</dbReference>
<reference evidence="7 8" key="1">
    <citation type="journal article" date="2018" name="Int. J. Syst. Evol. Microbiol.">
        <title>Micromonospora globbae sp. nov., an endophytic actinomycete isolated from roots of Globba winitii C. H. Wright.</title>
        <authorList>
            <person name="Kuncharoen N."/>
            <person name="Pittayakhajonwut P."/>
            <person name="Tanasupawat S."/>
        </authorList>
    </citation>
    <scope>NUCLEOTIDE SEQUENCE [LARGE SCALE GENOMIC DNA]</scope>
    <source>
        <strain evidence="7 8">WPS1-2</strain>
    </source>
</reference>
<dbReference type="Pfam" id="PF02909">
    <property type="entry name" value="TetR_C_1"/>
    <property type="match status" value="1"/>
</dbReference>
<dbReference type="Pfam" id="PF00440">
    <property type="entry name" value="TetR_N"/>
    <property type="match status" value="1"/>
</dbReference>
<dbReference type="InterPro" id="IPR003012">
    <property type="entry name" value="Tet_transcr_reg_TetR"/>
</dbReference>
<dbReference type="GO" id="GO:0045892">
    <property type="term" value="P:negative regulation of DNA-templated transcription"/>
    <property type="evidence" value="ECO:0007669"/>
    <property type="project" value="InterPro"/>
</dbReference>
<keyword evidence="1" id="KW-0678">Repressor</keyword>
<keyword evidence="2" id="KW-0805">Transcription regulation</keyword>
<dbReference type="RefSeq" id="WP_120329252.1">
    <property type="nucleotide sequence ID" value="NZ_JBFANR010000106.1"/>
</dbReference>
<dbReference type="GO" id="GO:0000976">
    <property type="term" value="F:transcription cis-regulatory region binding"/>
    <property type="evidence" value="ECO:0007669"/>
    <property type="project" value="TreeGrafter"/>
</dbReference>
<evidence type="ECO:0000256" key="3">
    <source>
        <dbReference type="ARBA" id="ARBA00023125"/>
    </source>
</evidence>
<dbReference type="OrthoDB" id="3214072at2"/>
<dbReference type="PRINTS" id="PR00455">
    <property type="entry name" value="HTHTETR"/>
</dbReference>
<evidence type="ECO:0000313" key="8">
    <source>
        <dbReference type="Proteomes" id="UP000285744"/>
    </source>
</evidence>
<keyword evidence="4" id="KW-0804">Transcription</keyword>
<sequence>MRLSKEQVLSTALDVLDEVGLEQLTMRRLSARLGVQNGATYWHFRSKQALLEAMADAMLAGIVDDLDPHAPWHARVAGLAHRLRRALLARRDGARLFASLFFPLPNALDYGEAMIAALRDAGMSHRDAAWTADAVTYYVVGHAAEEQLAAGLPDDGAPATTRLTRAVDPHRHPHLHAALAHVPAPHGEEHFDHGLRLLVNGIPASAGTASAM</sequence>
<organism evidence="7 8">
    <name type="scientific">Micromonospora globbae</name>
    <dbReference type="NCBI Taxonomy" id="1894969"/>
    <lineage>
        <taxon>Bacteria</taxon>
        <taxon>Bacillati</taxon>
        <taxon>Actinomycetota</taxon>
        <taxon>Actinomycetes</taxon>
        <taxon>Micromonosporales</taxon>
        <taxon>Micromonosporaceae</taxon>
        <taxon>Micromonospora</taxon>
    </lineage>
</organism>
<dbReference type="SUPFAM" id="SSF46689">
    <property type="entry name" value="Homeodomain-like"/>
    <property type="match status" value="1"/>
</dbReference>